<keyword evidence="1 3" id="KW-0808">Transferase</keyword>
<proteinExistence type="predicted"/>
<protein>
    <submittedName>
        <fullName evidence="3">Formyl-CoA transferase</fullName>
    </submittedName>
</protein>
<dbReference type="InterPro" id="IPR050483">
    <property type="entry name" value="CoA-transferase_III_domain"/>
</dbReference>
<evidence type="ECO:0000313" key="4">
    <source>
        <dbReference type="Proteomes" id="UP000192917"/>
    </source>
</evidence>
<accession>A0A1Y6BV74</accession>
<dbReference type="Gene3D" id="3.30.1540.10">
    <property type="entry name" value="formyl-coa transferase, domain 3"/>
    <property type="match status" value="1"/>
</dbReference>
<organism evidence="3 4">
    <name type="scientific">Tistlia consotensis USBA 355</name>
    <dbReference type="NCBI Taxonomy" id="560819"/>
    <lineage>
        <taxon>Bacteria</taxon>
        <taxon>Pseudomonadati</taxon>
        <taxon>Pseudomonadota</taxon>
        <taxon>Alphaproteobacteria</taxon>
        <taxon>Rhodospirillales</taxon>
        <taxon>Rhodovibrionaceae</taxon>
        <taxon>Tistlia</taxon>
    </lineage>
</organism>
<dbReference type="PANTHER" id="PTHR48207">
    <property type="entry name" value="SUCCINATE--HYDROXYMETHYLGLUTARATE COA-TRANSFERASE"/>
    <property type="match status" value="1"/>
</dbReference>
<feature type="region of interest" description="Disordered" evidence="2">
    <location>
        <begin position="1"/>
        <end position="25"/>
    </location>
</feature>
<dbReference type="GO" id="GO:0008410">
    <property type="term" value="F:CoA-transferase activity"/>
    <property type="evidence" value="ECO:0007669"/>
    <property type="project" value="TreeGrafter"/>
</dbReference>
<dbReference type="AlphaFoldDB" id="A0A1Y6BV74"/>
<reference evidence="3 4" key="1">
    <citation type="submission" date="2017-04" db="EMBL/GenBank/DDBJ databases">
        <authorList>
            <person name="Afonso C.L."/>
            <person name="Miller P.J."/>
            <person name="Scott M.A."/>
            <person name="Spackman E."/>
            <person name="Goraichik I."/>
            <person name="Dimitrov K.M."/>
            <person name="Suarez D.L."/>
            <person name="Swayne D.E."/>
        </authorList>
    </citation>
    <scope>NUCLEOTIDE SEQUENCE [LARGE SCALE GENOMIC DNA]</scope>
    <source>
        <strain evidence="3 4">USBA 355</strain>
    </source>
</reference>
<dbReference type="EMBL" id="FWZX01000010">
    <property type="protein sequence ID" value="SMF30188.1"/>
    <property type="molecule type" value="Genomic_DNA"/>
</dbReference>
<dbReference type="STRING" id="560819.SAMN05428998_11094"/>
<sequence length="422" mass="45863">MTDATRPDETADEPADQTHRQTGPGALTGLKVVDLTRVLGGPFCTQWLGDHGAEVVKVEPPQGDETRAWGPPFKDDAASYFIGVNRSKRGISLDLSRPEGRAVLLRLLEQADVLIENFRTGTLEKWGIGYEQFLKARFPRLVHCRISGFGADGPLGGFPGYDAVVQAYSGLMSVNGDQTTGPLRLGVPMVDIATGMSAAFGIMAALYERARSGEGQFLEVSLYDTAISLVYPHGANYLLSGKPPRRWGNPHPNVCPYDKFSARDGELFLGVGNDGQFAKLCAALADPEMAADPRFRSNSDRLANREALRERLEALLAEHDAEPVCRMLMERGVPAGPVNELPAVVAHPHTRHRNMIVEIDDYRGVGNPVKLQRTPARFERKPPHFSQDTRAVLGEAGYSAAEIDALIEAGVVPRDKAEAAAD</sequence>
<dbReference type="PANTHER" id="PTHR48207:SF3">
    <property type="entry name" value="SUCCINATE--HYDROXYMETHYLGLUTARATE COA-TRANSFERASE"/>
    <property type="match status" value="1"/>
</dbReference>
<dbReference type="Proteomes" id="UP000192917">
    <property type="component" value="Unassembled WGS sequence"/>
</dbReference>
<dbReference type="Pfam" id="PF02515">
    <property type="entry name" value="CoA_transf_3"/>
    <property type="match status" value="1"/>
</dbReference>
<dbReference type="Gene3D" id="3.40.50.10540">
    <property type="entry name" value="Crotonobetainyl-coa:carnitine coa-transferase, domain 1"/>
    <property type="match status" value="1"/>
</dbReference>
<dbReference type="InterPro" id="IPR044855">
    <property type="entry name" value="CoA-Trfase_III_dom3_sf"/>
</dbReference>
<name>A0A1Y6BV74_9PROT</name>
<dbReference type="RefSeq" id="WP_085123314.1">
    <property type="nucleotide sequence ID" value="NZ_FWZX01000010.1"/>
</dbReference>
<dbReference type="SUPFAM" id="SSF89796">
    <property type="entry name" value="CoA-transferase family III (CaiB/BaiF)"/>
    <property type="match status" value="1"/>
</dbReference>
<evidence type="ECO:0000313" key="3">
    <source>
        <dbReference type="EMBL" id="SMF30188.1"/>
    </source>
</evidence>
<evidence type="ECO:0000256" key="2">
    <source>
        <dbReference type="SAM" id="MobiDB-lite"/>
    </source>
</evidence>
<gene>
    <name evidence="3" type="ORF">SAMN05428998_11094</name>
</gene>
<evidence type="ECO:0000256" key="1">
    <source>
        <dbReference type="ARBA" id="ARBA00022679"/>
    </source>
</evidence>
<keyword evidence="4" id="KW-1185">Reference proteome</keyword>
<dbReference type="InterPro" id="IPR003673">
    <property type="entry name" value="CoA-Trfase_fam_III"/>
</dbReference>
<dbReference type="InterPro" id="IPR023606">
    <property type="entry name" value="CoA-Trfase_III_dom_1_sf"/>
</dbReference>